<dbReference type="Gene3D" id="3.30.70.1290">
    <property type="entry name" value="Transposase IS200-like"/>
    <property type="match status" value="1"/>
</dbReference>
<gene>
    <name evidence="2" type="primary">tnpA</name>
    <name evidence="2" type="ORF">ENK44_05470</name>
</gene>
<dbReference type="Proteomes" id="UP000885779">
    <property type="component" value="Unassembled WGS sequence"/>
</dbReference>
<dbReference type="PANTHER" id="PTHR33360:SF2">
    <property type="entry name" value="TRANSPOSASE FOR INSERTION SEQUENCE ELEMENT IS200"/>
    <property type="match status" value="1"/>
</dbReference>
<protein>
    <submittedName>
        <fullName evidence="2">IS200/IS605 family transposase</fullName>
    </submittedName>
</protein>
<evidence type="ECO:0000313" key="2">
    <source>
        <dbReference type="EMBL" id="HGY55126.1"/>
    </source>
</evidence>
<dbReference type="PANTHER" id="PTHR33360">
    <property type="entry name" value="TRANSPOSASE FOR INSERTION SEQUENCE ELEMENT IS200"/>
    <property type="match status" value="1"/>
</dbReference>
<dbReference type="GO" id="GO:0006313">
    <property type="term" value="P:DNA transposition"/>
    <property type="evidence" value="ECO:0007669"/>
    <property type="project" value="InterPro"/>
</dbReference>
<accession>A0A7V4WVA3</accession>
<comment type="caution">
    <text evidence="2">The sequence shown here is derived from an EMBL/GenBank/DDBJ whole genome shotgun (WGS) entry which is preliminary data.</text>
</comment>
<dbReference type="NCBIfam" id="NF033573">
    <property type="entry name" value="transpos_IS200"/>
    <property type="match status" value="1"/>
</dbReference>
<organism evidence="2">
    <name type="scientific">Caldithrix abyssi</name>
    <dbReference type="NCBI Taxonomy" id="187145"/>
    <lineage>
        <taxon>Bacteria</taxon>
        <taxon>Pseudomonadati</taxon>
        <taxon>Calditrichota</taxon>
        <taxon>Calditrichia</taxon>
        <taxon>Calditrichales</taxon>
        <taxon>Calditrichaceae</taxon>
        <taxon>Caldithrix</taxon>
    </lineage>
</organism>
<name>A0A7V4WVA3_CALAY</name>
<evidence type="ECO:0000259" key="1">
    <source>
        <dbReference type="SMART" id="SM01321"/>
    </source>
</evidence>
<sequence>MSKRTYTACYAHLVWGTKDRVPLLKSPESRAATTRYIREYAEEKAIPVKALYVNPDHVHLLIELPTNQTIEEIVKLVKGSSSHWINQNDIIKPKFAWAVGYAAFTVSKLNVGKVKHYIEKQEEHHRKSTFTEEYQKFIKEVENR</sequence>
<dbReference type="SMART" id="SM01321">
    <property type="entry name" value="Y1_Tnp"/>
    <property type="match status" value="1"/>
</dbReference>
<dbReference type="Pfam" id="PF01797">
    <property type="entry name" value="Y1_Tnp"/>
    <property type="match status" value="1"/>
</dbReference>
<dbReference type="AlphaFoldDB" id="A0A7V4WVA3"/>
<dbReference type="GO" id="GO:0003677">
    <property type="term" value="F:DNA binding"/>
    <property type="evidence" value="ECO:0007669"/>
    <property type="project" value="InterPro"/>
</dbReference>
<proteinExistence type="predicted"/>
<dbReference type="InterPro" id="IPR002686">
    <property type="entry name" value="Transposase_17"/>
</dbReference>
<reference evidence="2" key="1">
    <citation type="journal article" date="2020" name="mSystems">
        <title>Genome- and Community-Level Interaction Insights into Carbon Utilization and Element Cycling Functions of Hydrothermarchaeota in Hydrothermal Sediment.</title>
        <authorList>
            <person name="Zhou Z."/>
            <person name="Liu Y."/>
            <person name="Xu W."/>
            <person name="Pan J."/>
            <person name="Luo Z.H."/>
            <person name="Li M."/>
        </authorList>
    </citation>
    <scope>NUCLEOTIDE SEQUENCE [LARGE SCALE GENOMIC DNA]</scope>
    <source>
        <strain evidence="2">HyVt-577</strain>
    </source>
</reference>
<dbReference type="InterPro" id="IPR036515">
    <property type="entry name" value="Transposase_17_sf"/>
</dbReference>
<dbReference type="EMBL" id="DRQG01000051">
    <property type="protein sequence ID" value="HGY55126.1"/>
    <property type="molecule type" value="Genomic_DNA"/>
</dbReference>
<dbReference type="GO" id="GO:0004803">
    <property type="term" value="F:transposase activity"/>
    <property type="evidence" value="ECO:0007669"/>
    <property type="project" value="InterPro"/>
</dbReference>
<feature type="domain" description="Transposase IS200-like" evidence="1">
    <location>
        <begin position="6"/>
        <end position="121"/>
    </location>
</feature>
<dbReference type="SUPFAM" id="SSF143422">
    <property type="entry name" value="Transposase IS200-like"/>
    <property type="match status" value="1"/>
</dbReference>